<feature type="region of interest" description="Disordered" evidence="3">
    <location>
        <begin position="151"/>
        <end position="172"/>
    </location>
</feature>
<dbReference type="AlphaFoldDB" id="A0A0E1W8Q7"/>
<dbReference type="GO" id="GO:0005975">
    <property type="term" value="P:carbohydrate metabolic process"/>
    <property type="evidence" value="ECO:0007669"/>
    <property type="project" value="InterPro"/>
</dbReference>
<accession>A0A0E1W8Q7</accession>
<feature type="compositionally biased region" description="Basic and acidic residues" evidence="3">
    <location>
        <begin position="9"/>
        <end position="22"/>
    </location>
</feature>
<evidence type="ECO:0000256" key="1">
    <source>
        <dbReference type="ARBA" id="ARBA00005336"/>
    </source>
</evidence>
<evidence type="ECO:0000256" key="3">
    <source>
        <dbReference type="SAM" id="MobiDB-lite"/>
    </source>
</evidence>
<feature type="compositionally biased region" description="Low complexity" evidence="3">
    <location>
        <begin position="151"/>
        <end position="168"/>
    </location>
</feature>
<dbReference type="SUPFAM" id="SSF52279">
    <property type="entry name" value="Beta-D-glucan exohydrolase, C-terminal domain"/>
    <property type="match status" value="1"/>
</dbReference>
<dbReference type="InterPro" id="IPR050288">
    <property type="entry name" value="Cellulose_deg_GH3"/>
</dbReference>
<organism evidence="4">
    <name type="scientific">Burkholderia pseudomallei 1710a</name>
    <dbReference type="NCBI Taxonomy" id="320371"/>
    <lineage>
        <taxon>Bacteria</taxon>
        <taxon>Pseudomonadati</taxon>
        <taxon>Pseudomonadota</taxon>
        <taxon>Betaproteobacteria</taxon>
        <taxon>Burkholderiales</taxon>
        <taxon>Burkholderiaceae</taxon>
        <taxon>Burkholderia</taxon>
        <taxon>pseudomallei group</taxon>
    </lineage>
</organism>
<dbReference type="InterPro" id="IPR036881">
    <property type="entry name" value="Glyco_hydro_3_C_sf"/>
</dbReference>
<comment type="similarity">
    <text evidence="1">Belongs to the glycosyl hydrolase 3 family.</text>
</comment>
<dbReference type="Gene3D" id="3.40.50.1700">
    <property type="entry name" value="Glycoside hydrolase family 3 C-terminal domain"/>
    <property type="match status" value="1"/>
</dbReference>
<keyword evidence="2" id="KW-0378">Hydrolase</keyword>
<dbReference type="PANTHER" id="PTHR42715:SF10">
    <property type="entry name" value="BETA-GLUCOSIDASE"/>
    <property type="match status" value="1"/>
</dbReference>
<evidence type="ECO:0000256" key="2">
    <source>
        <dbReference type="ARBA" id="ARBA00022801"/>
    </source>
</evidence>
<feature type="region of interest" description="Disordered" evidence="3">
    <location>
        <begin position="1"/>
        <end position="45"/>
    </location>
</feature>
<proteinExistence type="inferred from homology"/>
<sequence>MPPPPLRLADSRAREKRVERQRLVMQPPAQRPARDREAFAGDANPSGKLPITFARKAADLPQPAIDPASLRTVYGEGLMIGYRWYDATNVQPRLPFGFGLPYTTFVYSGMSVQADAAGNVMVGFTVTNTGARGRGSRAGLCGAARRARRAAAAARRPGEGRAAAGPGAARRRHDCGETLRDLGRGRARVAVECGSYRLSVAASSRDPNALSQPGSFNGARL</sequence>
<evidence type="ECO:0000313" key="4">
    <source>
        <dbReference type="EMBL" id="EET09598.1"/>
    </source>
</evidence>
<protein>
    <submittedName>
        <fullName evidence="4">Beta-D-glucosidase</fullName>
    </submittedName>
</protein>
<name>A0A0E1W8Q7_BURPE</name>
<dbReference type="GO" id="GO:0004553">
    <property type="term" value="F:hydrolase activity, hydrolyzing O-glycosyl compounds"/>
    <property type="evidence" value="ECO:0007669"/>
    <property type="project" value="InterPro"/>
</dbReference>
<dbReference type="PANTHER" id="PTHR42715">
    <property type="entry name" value="BETA-GLUCOSIDASE"/>
    <property type="match status" value="1"/>
</dbReference>
<reference evidence="4" key="1">
    <citation type="submission" date="2009-05" db="EMBL/GenBank/DDBJ databases">
        <authorList>
            <person name="Harkins D.M."/>
            <person name="DeShazer D."/>
            <person name="Woods D.E."/>
            <person name="Brinkac L.M."/>
            <person name="Brown K.A."/>
            <person name="Hung G.C."/>
            <person name="Tuanyok A."/>
            <person name="Zhang B."/>
            <person name="Nierman W.C."/>
        </authorList>
    </citation>
    <scope>NUCLEOTIDE SEQUENCE [LARGE SCALE GENOMIC DNA]</scope>
    <source>
        <strain evidence="4">1710a</strain>
    </source>
</reference>
<gene>
    <name evidence="4" type="ORF">BURPS1710A_1376</name>
</gene>
<dbReference type="EMBL" id="CM000832">
    <property type="protein sequence ID" value="EET09598.1"/>
    <property type="molecule type" value="Genomic_DNA"/>
</dbReference>
<dbReference type="HOGENOM" id="CLU_119407_0_0_4"/>
<dbReference type="Proteomes" id="UP000001812">
    <property type="component" value="Chromosome I"/>
</dbReference>